<dbReference type="EMBL" id="QPKB01000001">
    <property type="protein sequence ID" value="RWR74903.1"/>
    <property type="molecule type" value="Genomic_DNA"/>
</dbReference>
<dbReference type="PANTHER" id="PTHR15663:SF6">
    <property type="entry name" value="COMM DOMAIN-CONTAINING PROTEIN-RELATED"/>
    <property type="match status" value="1"/>
</dbReference>
<name>A0A3S3N8V0_9MAGN</name>
<evidence type="ECO:0000313" key="3">
    <source>
        <dbReference type="Proteomes" id="UP000283530"/>
    </source>
</evidence>
<dbReference type="InterPro" id="IPR017920">
    <property type="entry name" value="COMM"/>
</dbReference>
<protein>
    <submittedName>
        <fullName evidence="2">Far1-related sequence 3</fullName>
    </submittedName>
</protein>
<dbReference type="OrthoDB" id="1915155at2759"/>
<gene>
    <name evidence="2" type="ORF">CKAN_00325800</name>
</gene>
<evidence type="ECO:0000259" key="1">
    <source>
        <dbReference type="Pfam" id="PF07258"/>
    </source>
</evidence>
<reference evidence="2 3" key="1">
    <citation type="journal article" date="2019" name="Nat. Plants">
        <title>Stout camphor tree genome fills gaps in understanding of flowering plant genome evolution.</title>
        <authorList>
            <person name="Chaw S.M."/>
            <person name="Liu Y.C."/>
            <person name="Wu Y.W."/>
            <person name="Wang H.Y."/>
            <person name="Lin C.I."/>
            <person name="Wu C.S."/>
            <person name="Ke H.M."/>
            <person name="Chang L.Y."/>
            <person name="Hsu C.Y."/>
            <person name="Yang H.T."/>
            <person name="Sudianto E."/>
            <person name="Hsu M.H."/>
            <person name="Wu K.P."/>
            <person name="Wang L.N."/>
            <person name="Leebens-Mack J.H."/>
            <person name="Tsai I.J."/>
        </authorList>
    </citation>
    <scope>NUCLEOTIDE SEQUENCE [LARGE SCALE GENOMIC DNA]</scope>
    <source>
        <strain evidence="3">cv. Chaw 1501</strain>
        <tissue evidence="2">Young leaves</tissue>
    </source>
</reference>
<dbReference type="PANTHER" id="PTHR15663">
    <property type="entry name" value="COMM DOMAIN-CONTAINING PROTEIN 9"/>
    <property type="match status" value="1"/>
</dbReference>
<dbReference type="STRING" id="337451.A0A3S3N8V0"/>
<accession>A0A3S3N8V0</accession>
<dbReference type="Pfam" id="PF07258">
    <property type="entry name" value="COMM_domain"/>
    <property type="match status" value="1"/>
</dbReference>
<organism evidence="2 3">
    <name type="scientific">Cinnamomum micranthum f. kanehirae</name>
    <dbReference type="NCBI Taxonomy" id="337451"/>
    <lineage>
        <taxon>Eukaryota</taxon>
        <taxon>Viridiplantae</taxon>
        <taxon>Streptophyta</taxon>
        <taxon>Embryophyta</taxon>
        <taxon>Tracheophyta</taxon>
        <taxon>Spermatophyta</taxon>
        <taxon>Magnoliopsida</taxon>
        <taxon>Magnoliidae</taxon>
        <taxon>Laurales</taxon>
        <taxon>Lauraceae</taxon>
        <taxon>Cinnamomum</taxon>
    </lineage>
</organism>
<comment type="caution">
    <text evidence="2">The sequence shown here is derived from an EMBL/GenBank/DDBJ whole genome shotgun (WGS) entry which is preliminary data.</text>
</comment>
<dbReference type="Proteomes" id="UP000283530">
    <property type="component" value="Unassembled WGS sequence"/>
</dbReference>
<feature type="domain" description="COMM" evidence="1">
    <location>
        <begin position="207"/>
        <end position="265"/>
    </location>
</feature>
<evidence type="ECO:0000313" key="2">
    <source>
        <dbReference type="EMBL" id="RWR74903.1"/>
    </source>
</evidence>
<keyword evidence="3" id="KW-1185">Reference proteome</keyword>
<dbReference type="AlphaFoldDB" id="A0A3S3N8V0"/>
<dbReference type="InterPro" id="IPR037360">
    <property type="entry name" value="COMMD9"/>
</dbReference>
<sequence length="288" mass="32629">MEVDTLHLHLHKLSSCLSAPAPSDSNESTSTLEQVLQTLWQTRKTGLTPHQKSYAQSLLNLPSLQDLDPVLACLRSLIRKTVHRNFTGNDIQKLFPVDLPLELQSILLMLLQKYQNQWQEEASRDQPQWQRTRFSHQVKVSAPLLPTPLSTSEMLSATWPRQDDATCCISHNDLSAPTPTVVDPNIPRMDPVSIQRDDGPPDNLAILPRLRSMTWTMENRNSTPANRVAVINLKLQDYTKSSSRETEVKFQLSKDTLEAMLRSMTYISEQFSNNVGPALGPLLKKQRQ</sequence>
<proteinExistence type="predicted"/>